<dbReference type="InterPro" id="IPR002205">
    <property type="entry name" value="Topo_IIA_dom_A"/>
</dbReference>
<dbReference type="GO" id="GO:0005524">
    <property type="term" value="F:ATP binding"/>
    <property type="evidence" value="ECO:0007669"/>
    <property type="project" value="InterPro"/>
</dbReference>
<dbReference type="PANTHER" id="PTHR43493">
    <property type="entry name" value="DNA GYRASE/TOPOISOMERASE SUBUNIT A"/>
    <property type="match status" value="1"/>
</dbReference>
<dbReference type="GO" id="GO:0019897">
    <property type="term" value="C:extrinsic component of plasma membrane"/>
    <property type="evidence" value="ECO:0007669"/>
    <property type="project" value="UniProtKB-UniRule"/>
</dbReference>
<comment type="subunit">
    <text evidence="7">Heterotetramer composed of ParC and ParE.</text>
</comment>
<comment type="subcellular location">
    <subcellularLocation>
        <location evidence="7">Cell membrane</location>
        <topology evidence="7">Peripheral membrane protein</topology>
    </subcellularLocation>
</comment>
<dbReference type="EMBL" id="PRDL01000001">
    <property type="protein sequence ID" value="MBE8716269.1"/>
    <property type="molecule type" value="Genomic_DNA"/>
</dbReference>
<keyword evidence="6 7" id="KW-0413">Isomerase</keyword>
<evidence type="ECO:0000256" key="1">
    <source>
        <dbReference type="ARBA" id="ARBA00000185"/>
    </source>
</evidence>
<evidence type="ECO:0000313" key="12">
    <source>
        <dbReference type="Proteomes" id="UP000652567"/>
    </source>
</evidence>
<dbReference type="RefSeq" id="WP_193907208.1">
    <property type="nucleotide sequence ID" value="NZ_PRDL01000001.1"/>
</dbReference>
<dbReference type="AlphaFoldDB" id="A0A928V525"/>
<dbReference type="GO" id="GO:0006265">
    <property type="term" value="P:DNA topological change"/>
    <property type="evidence" value="ECO:0007669"/>
    <property type="project" value="UniProtKB-UniRule"/>
</dbReference>
<dbReference type="Gene3D" id="2.120.10.90">
    <property type="entry name" value="DNA gyrase/topoisomerase IV, subunit A, C-terminal"/>
    <property type="match status" value="1"/>
</dbReference>
<accession>A0A928V525</accession>
<dbReference type="FunFam" id="3.30.1360.40:FF:000005">
    <property type="entry name" value="DNA topoisomerase 4 subunit A"/>
    <property type="match status" value="1"/>
</dbReference>
<feature type="site" description="Interaction with DNA" evidence="7">
    <location>
        <position position="83"/>
    </location>
</feature>
<dbReference type="Pfam" id="PF03989">
    <property type="entry name" value="DNA_gyraseA_C"/>
    <property type="match status" value="2"/>
</dbReference>
<name>A0A928V525_9GAMM</name>
<comment type="similarity">
    <text evidence="7">Belongs to the type II topoisomerase GyrA/ParC subunit family. ParC type 1 subfamily.</text>
</comment>
<dbReference type="SUPFAM" id="SSF56719">
    <property type="entry name" value="Type II DNA topoisomerase"/>
    <property type="match status" value="1"/>
</dbReference>
<dbReference type="Gene3D" id="1.10.268.10">
    <property type="entry name" value="Topoisomerase, domain 3"/>
    <property type="match status" value="1"/>
</dbReference>
<keyword evidence="5 7" id="KW-0472">Membrane</keyword>
<sequence length="752" mass="84168">MTAVIARPDADESISLKDYTEKAYLDYSMYVILDRALPHIGDGLKPVQRRIVYAMSELGLKASAKYKKSARTVGDVIGKFHPHGDSASYEAMVLMAQPFSYRYTLIDGQGNWGSPDDPKSFAAMRYTESRLTRYSEILLEELAQGTVDWVPNFDGTLDEPSVLPARVPNVLLNGTTGIAVGMATDIPPHNLREVVSACLHLLDNPEASVSDLCEFVQGPDMPTEAEIISPREELIKMYETGRGSVRMRAVWHKDEDNGDIVVTALPHQVSGAKILEQIAAQMQAKKLPMVADLRDESDHENPTRLIIIPRSNRVDLEQVMQHLFATTELERTYRVNMNMIGIDGRPAVKSLQTILSEWLRFRTDTTRRRLEHRLERVEERLLRLAALMIVFLNVDEVIRIIREEEHPKAVLMERFNLVEMQAEYILETKLRQLARLEEIKIREEQANLEKERDQLQKILDSAARLKTLVRKELVQVAEAFGDDRRSPIVQRNEAQAFSETELLSVDPVTVVVSDKGWIRAAKGHDIDPVSLSYKAGDSFKFAVHGKSNQNVILLDSTGRSYSLPAHNLPSARGQGEPLSGRINPPSGATFEGMLMGQDEQRVLLASDAGYGFVAKLGDLLSKNKAGKALLTLPENARVLPPQLLQDPTQVLLAAVSNDGRLLVFPVTELPELARGKGNKIMNIPSARALTREEYVIAVSVIHPGQQLTLYSGKRHITLKAADLEHYRGERGRRGNKLPRGFQKVDQVEVSEK</sequence>
<comment type="catalytic activity">
    <reaction evidence="1 7 8">
        <text>ATP-dependent breakage, passage and rejoining of double-stranded DNA.</text>
        <dbReference type="EC" id="5.6.2.2"/>
    </reaction>
</comment>
<dbReference type="GO" id="GO:0005694">
    <property type="term" value="C:chromosome"/>
    <property type="evidence" value="ECO:0007669"/>
    <property type="project" value="InterPro"/>
</dbReference>
<dbReference type="InterPro" id="IPR035516">
    <property type="entry name" value="Gyrase/topoIV_suA_C"/>
</dbReference>
<feature type="site" description="Transition state stabilizer" evidence="7">
    <location>
        <position position="125"/>
    </location>
</feature>
<evidence type="ECO:0000256" key="8">
    <source>
        <dbReference type="PROSITE-ProRule" id="PRU01384"/>
    </source>
</evidence>
<proteinExistence type="inferred from homology"/>
<evidence type="ECO:0000256" key="3">
    <source>
        <dbReference type="ARBA" id="ARBA00023029"/>
    </source>
</evidence>
<keyword evidence="3 7" id="KW-0799">Topoisomerase</keyword>
<evidence type="ECO:0000256" key="9">
    <source>
        <dbReference type="SAM" id="Coils"/>
    </source>
</evidence>
<dbReference type="SUPFAM" id="SSF101904">
    <property type="entry name" value="GyrA/ParC C-terminal domain-like"/>
    <property type="match status" value="1"/>
</dbReference>
<dbReference type="GO" id="GO:0003918">
    <property type="term" value="F:DNA topoisomerase type II (double strand cut, ATP-hydrolyzing) activity"/>
    <property type="evidence" value="ECO:0007669"/>
    <property type="project" value="UniProtKB-UniRule"/>
</dbReference>
<dbReference type="GO" id="GO:0009330">
    <property type="term" value="C:DNA topoisomerase type II (double strand cut, ATP-hydrolyzing) complex"/>
    <property type="evidence" value="ECO:0007669"/>
    <property type="project" value="TreeGrafter"/>
</dbReference>
<dbReference type="PANTHER" id="PTHR43493:SF1">
    <property type="entry name" value="DNA TOPOISOMERASE 4 SUBUNIT A"/>
    <property type="match status" value="1"/>
</dbReference>
<evidence type="ECO:0000313" key="11">
    <source>
        <dbReference type="EMBL" id="MBE8716269.1"/>
    </source>
</evidence>
<organism evidence="11 12">
    <name type="scientific">Cellvibrio polysaccharolyticus</name>
    <dbReference type="NCBI Taxonomy" id="2082724"/>
    <lineage>
        <taxon>Bacteria</taxon>
        <taxon>Pseudomonadati</taxon>
        <taxon>Pseudomonadota</taxon>
        <taxon>Gammaproteobacteria</taxon>
        <taxon>Cellvibrionales</taxon>
        <taxon>Cellvibrionaceae</taxon>
        <taxon>Cellvibrio</taxon>
    </lineage>
</organism>
<protein>
    <recommendedName>
        <fullName evidence="7">DNA topoisomerase 4 subunit A</fullName>
        <ecNumber evidence="7">5.6.2.2</ecNumber>
    </recommendedName>
    <alternativeName>
        <fullName evidence="7">Topoisomerase IV subunit A</fullName>
    </alternativeName>
</protein>
<comment type="caution">
    <text evidence="11">The sequence shown here is derived from an EMBL/GenBank/DDBJ whole genome shotgun (WGS) entry which is preliminary data.</text>
</comment>
<dbReference type="Pfam" id="PF00521">
    <property type="entry name" value="DNA_topoisoIV"/>
    <property type="match status" value="1"/>
</dbReference>
<dbReference type="InterPro" id="IPR005742">
    <property type="entry name" value="TopoIV_A_Gneg"/>
</dbReference>
<dbReference type="GO" id="GO:0007059">
    <property type="term" value="P:chromosome segregation"/>
    <property type="evidence" value="ECO:0007669"/>
    <property type="project" value="UniProtKB-UniRule"/>
</dbReference>
<reference evidence="11" key="1">
    <citation type="submission" date="2018-07" db="EMBL/GenBank/DDBJ databases">
        <title>Genome assembly of strain Ka43.</title>
        <authorList>
            <person name="Kukolya J."/>
            <person name="Nagy I."/>
            <person name="Horvath B."/>
            <person name="Toth A."/>
        </authorList>
    </citation>
    <scope>NUCLEOTIDE SEQUENCE</scope>
    <source>
        <strain evidence="11">KB43</strain>
    </source>
</reference>
<keyword evidence="4 7" id="KW-0238">DNA-binding</keyword>
<evidence type="ECO:0000256" key="6">
    <source>
        <dbReference type="ARBA" id="ARBA00023235"/>
    </source>
</evidence>
<dbReference type="Gene3D" id="3.30.1360.40">
    <property type="match status" value="1"/>
</dbReference>
<gene>
    <name evidence="7 11" type="primary">parC</name>
    <name evidence="11" type="ORF">C4F51_03605</name>
</gene>
<feature type="site" description="Interaction with DNA" evidence="7">
    <location>
        <position position="45"/>
    </location>
</feature>
<evidence type="ECO:0000256" key="7">
    <source>
        <dbReference type="HAMAP-Rule" id="MF_00936"/>
    </source>
</evidence>
<keyword evidence="9" id="KW-0175">Coiled coil</keyword>
<dbReference type="InterPro" id="IPR006691">
    <property type="entry name" value="GyrA/parC_rep"/>
</dbReference>
<keyword evidence="2 7" id="KW-1003">Cell membrane</keyword>
<feature type="active site" description="O-(5'-phospho-DNA)-tyrosine intermediate" evidence="7 8">
    <location>
        <position position="126"/>
    </location>
</feature>
<dbReference type="GO" id="GO:0003677">
    <property type="term" value="F:DNA binding"/>
    <property type="evidence" value="ECO:0007669"/>
    <property type="project" value="UniProtKB-UniRule"/>
</dbReference>
<feature type="coiled-coil region" evidence="9">
    <location>
        <begin position="426"/>
        <end position="468"/>
    </location>
</feature>
<feature type="domain" description="Topo IIA-type catalytic" evidence="10">
    <location>
        <begin position="37"/>
        <end position="502"/>
    </location>
</feature>
<evidence type="ECO:0000259" key="10">
    <source>
        <dbReference type="PROSITE" id="PS52040"/>
    </source>
</evidence>
<comment type="function">
    <text evidence="7">Topoisomerase IV is essential for chromosome segregation. It relaxes supercoiled DNA. Performs the decatenation events required during the replication of a circular DNA molecule.</text>
</comment>
<dbReference type="InterPro" id="IPR013760">
    <property type="entry name" value="Topo_IIA-like_dom_sf"/>
</dbReference>
<keyword evidence="12" id="KW-1185">Reference proteome</keyword>
<dbReference type="CDD" id="cd00187">
    <property type="entry name" value="TOP4c"/>
    <property type="match status" value="1"/>
</dbReference>
<dbReference type="SMART" id="SM00434">
    <property type="entry name" value="TOP4c"/>
    <property type="match status" value="1"/>
</dbReference>
<feature type="site" description="Interaction with DNA" evidence="7">
    <location>
        <position position="81"/>
    </location>
</feature>
<dbReference type="InterPro" id="IPR013757">
    <property type="entry name" value="Topo_IIA_A_a_sf"/>
</dbReference>
<dbReference type="HAMAP" id="MF_00936">
    <property type="entry name" value="ParC_type1"/>
    <property type="match status" value="1"/>
</dbReference>
<dbReference type="Proteomes" id="UP000652567">
    <property type="component" value="Unassembled WGS sequence"/>
</dbReference>
<dbReference type="NCBIfam" id="TIGR01062">
    <property type="entry name" value="parC_Gneg"/>
    <property type="match status" value="1"/>
</dbReference>
<dbReference type="EC" id="5.6.2.2" evidence="7"/>
<dbReference type="GO" id="GO:0005737">
    <property type="term" value="C:cytoplasm"/>
    <property type="evidence" value="ECO:0007669"/>
    <property type="project" value="TreeGrafter"/>
</dbReference>
<dbReference type="Gene3D" id="3.90.199.10">
    <property type="entry name" value="Topoisomerase II, domain 5"/>
    <property type="match status" value="1"/>
</dbReference>
<dbReference type="PROSITE" id="PS52040">
    <property type="entry name" value="TOPO_IIA"/>
    <property type="match status" value="1"/>
</dbReference>
<evidence type="ECO:0000256" key="5">
    <source>
        <dbReference type="ARBA" id="ARBA00023136"/>
    </source>
</evidence>
<dbReference type="InterPro" id="IPR013758">
    <property type="entry name" value="Topo_IIA_A/C_ab"/>
</dbReference>
<evidence type="ECO:0000256" key="2">
    <source>
        <dbReference type="ARBA" id="ARBA00022475"/>
    </source>
</evidence>
<evidence type="ECO:0000256" key="4">
    <source>
        <dbReference type="ARBA" id="ARBA00023125"/>
    </source>
</evidence>
<dbReference type="NCBIfam" id="NF004044">
    <property type="entry name" value="PRK05561.1"/>
    <property type="match status" value="1"/>
</dbReference>
<dbReference type="InterPro" id="IPR050220">
    <property type="entry name" value="Type_II_DNA_Topoisomerases"/>
</dbReference>